<evidence type="ECO:0000256" key="2">
    <source>
        <dbReference type="ARBA" id="ARBA00022801"/>
    </source>
</evidence>
<dbReference type="InterPro" id="IPR036380">
    <property type="entry name" value="Isochorismatase-like_sf"/>
</dbReference>
<dbReference type="AlphaFoldDB" id="A0A1M7GAV8"/>
<feature type="domain" description="Isochorismatase-like" evidence="3">
    <location>
        <begin position="5"/>
        <end position="157"/>
    </location>
</feature>
<dbReference type="Gene3D" id="3.40.50.850">
    <property type="entry name" value="Isochorismatase-like"/>
    <property type="match status" value="1"/>
</dbReference>
<evidence type="ECO:0000313" key="4">
    <source>
        <dbReference type="EMBL" id="SHM13316.1"/>
    </source>
</evidence>
<keyword evidence="5" id="KW-1185">Reference proteome</keyword>
<dbReference type="Proteomes" id="UP000184038">
    <property type="component" value="Unassembled WGS sequence"/>
</dbReference>
<dbReference type="PANTHER" id="PTHR43540">
    <property type="entry name" value="PEROXYUREIDOACRYLATE/UREIDOACRYLATE AMIDOHYDROLASE-RELATED"/>
    <property type="match status" value="1"/>
</dbReference>
<evidence type="ECO:0000256" key="1">
    <source>
        <dbReference type="ARBA" id="ARBA00006336"/>
    </source>
</evidence>
<dbReference type="EMBL" id="FRCP01000006">
    <property type="protein sequence ID" value="SHM13316.1"/>
    <property type="molecule type" value="Genomic_DNA"/>
</dbReference>
<accession>A0A1M7GAV8</accession>
<gene>
    <name evidence="4" type="ORF">SAMN02746066_00946</name>
</gene>
<evidence type="ECO:0000259" key="3">
    <source>
        <dbReference type="Pfam" id="PF00857"/>
    </source>
</evidence>
<name>A0A1M7GAV8_9FIRM</name>
<proteinExistence type="inferred from homology"/>
<keyword evidence="2" id="KW-0378">Hydrolase</keyword>
<reference evidence="4 5" key="1">
    <citation type="submission" date="2016-11" db="EMBL/GenBank/DDBJ databases">
        <authorList>
            <person name="Jaros S."/>
            <person name="Januszkiewicz K."/>
            <person name="Wedrychowicz H."/>
        </authorList>
    </citation>
    <scope>NUCLEOTIDE SEQUENCE [LARGE SCALE GENOMIC DNA]</scope>
    <source>
        <strain evidence="4 5">DSM 15930</strain>
    </source>
</reference>
<evidence type="ECO:0000313" key="5">
    <source>
        <dbReference type="Proteomes" id="UP000184038"/>
    </source>
</evidence>
<dbReference type="InterPro" id="IPR050272">
    <property type="entry name" value="Isochorismatase-like_hydrls"/>
</dbReference>
<dbReference type="OrthoDB" id="257098at2"/>
<dbReference type="PANTHER" id="PTHR43540:SF6">
    <property type="entry name" value="ISOCHORISMATASE-LIKE DOMAIN-CONTAINING PROTEIN"/>
    <property type="match status" value="1"/>
</dbReference>
<dbReference type="RefSeq" id="WP_073283637.1">
    <property type="nucleotide sequence ID" value="NZ_FRCP01000006.1"/>
</dbReference>
<comment type="similarity">
    <text evidence="1">Belongs to the isochorismatase family.</text>
</comment>
<dbReference type="STRING" id="1120996.SAMN02746066_00946"/>
<dbReference type="SUPFAM" id="SSF52499">
    <property type="entry name" value="Isochorismatase-like hydrolases"/>
    <property type="match status" value="1"/>
</dbReference>
<dbReference type="Pfam" id="PF00857">
    <property type="entry name" value="Isochorismatase"/>
    <property type="match status" value="1"/>
</dbReference>
<dbReference type="GO" id="GO:0016787">
    <property type="term" value="F:hydrolase activity"/>
    <property type="evidence" value="ECO:0007669"/>
    <property type="project" value="UniProtKB-KW"/>
</dbReference>
<sequence length="184" mass="20457">MNNRVLLIIDVQNEYLDGCLPIVDSSISLPLIHQSIRIANAHQIPVVVVQHVSEVGEIEPSAFVPDSHEVEVEKIVQLLPHNLLIQKHKPSCFHNTPLESFLMDIGCNTVVIAGYMTHMCCDTTAREAFHKGYQVEFLKDATGTVNLTTPLGTIDSRSLHETVLKVQSSMFSKVLSVGEWEKSL</sequence>
<dbReference type="InterPro" id="IPR000868">
    <property type="entry name" value="Isochorismatase-like_dom"/>
</dbReference>
<protein>
    <submittedName>
        <fullName evidence="4">Nicotinamidase-related amidase</fullName>
    </submittedName>
</protein>
<organism evidence="4 5">
    <name type="scientific">Anaerosporobacter mobilis DSM 15930</name>
    <dbReference type="NCBI Taxonomy" id="1120996"/>
    <lineage>
        <taxon>Bacteria</taxon>
        <taxon>Bacillati</taxon>
        <taxon>Bacillota</taxon>
        <taxon>Clostridia</taxon>
        <taxon>Lachnospirales</taxon>
        <taxon>Lachnospiraceae</taxon>
        <taxon>Anaerosporobacter</taxon>
    </lineage>
</organism>